<keyword evidence="2" id="KW-1185">Reference proteome</keyword>
<dbReference type="Proteomes" id="UP000039865">
    <property type="component" value="Unassembled WGS sequence"/>
</dbReference>
<organism evidence="1 2">
    <name type="scientific">Stylonychia lemnae</name>
    <name type="common">Ciliate</name>
    <dbReference type="NCBI Taxonomy" id="5949"/>
    <lineage>
        <taxon>Eukaryota</taxon>
        <taxon>Sar</taxon>
        <taxon>Alveolata</taxon>
        <taxon>Ciliophora</taxon>
        <taxon>Intramacronucleata</taxon>
        <taxon>Spirotrichea</taxon>
        <taxon>Stichotrichia</taxon>
        <taxon>Sporadotrichida</taxon>
        <taxon>Oxytrichidae</taxon>
        <taxon>Stylonychinae</taxon>
        <taxon>Stylonychia</taxon>
    </lineage>
</organism>
<dbReference type="AlphaFoldDB" id="A0A078A6V6"/>
<sequence>MKNNLIDIRDIYRPKQKQIVIPKLSKDKILNFQKRILREDSEMRSPNMRSVLREFNEVSLIEDESKIKQSKDFEIVSNQSKEMMQNIRTKQRALD</sequence>
<evidence type="ECO:0000313" key="2">
    <source>
        <dbReference type="Proteomes" id="UP000039865"/>
    </source>
</evidence>
<name>A0A078A6V6_STYLE</name>
<protein>
    <submittedName>
        <fullName evidence="1">Uncharacterized protein</fullName>
    </submittedName>
</protein>
<evidence type="ECO:0000313" key="1">
    <source>
        <dbReference type="EMBL" id="CDW77985.1"/>
    </source>
</evidence>
<gene>
    <name evidence="1" type="primary">Contig9719.g10395</name>
    <name evidence="1" type="ORF">STYLEM_6954</name>
</gene>
<reference evidence="1 2" key="1">
    <citation type="submission" date="2014-06" db="EMBL/GenBank/DDBJ databases">
        <authorList>
            <person name="Swart Estienne"/>
        </authorList>
    </citation>
    <scope>NUCLEOTIDE SEQUENCE [LARGE SCALE GENOMIC DNA]</scope>
    <source>
        <strain evidence="1 2">130c</strain>
    </source>
</reference>
<dbReference type="InParanoid" id="A0A078A6V6"/>
<dbReference type="EMBL" id="CCKQ01006662">
    <property type="protein sequence ID" value="CDW77985.1"/>
    <property type="molecule type" value="Genomic_DNA"/>
</dbReference>
<proteinExistence type="predicted"/>
<accession>A0A078A6V6</accession>